<evidence type="ECO:0000256" key="4">
    <source>
        <dbReference type="ARBA" id="ARBA00022692"/>
    </source>
</evidence>
<dbReference type="GO" id="GO:1902742">
    <property type="term" value="P:apoptotic process involved in development"/>
    <property type="evidence" value="ECO:0007669"/>
    <property type="project" value="TreeGrafter"/>
</dbReference>
<feature type="transmembrane region" description="Helical" evidence="7">
    <location>
        <begin position="146"/>
        <end position="169"/>
    </location>
</feature>
<comment type="subcellular location">
    <subcellularLocation>
        <location evidence="1">Cell membrane</location>
        <topology evidence="1">Multi-pass membrane protein</topology>
    </subcellularLocation>
    <subcellularLocation>
        <location evidence="7">Membrane</location>
        <topology evidence="7">Multi-pass membrane protein</topology>
    </subcellularLocation>
</comment>
<reference evidence="9 10" key="1">
    <citation type="journal article" date="2018" name="Proc. R. Soc. B">
        <title>A non-coding region near Follistatin controls head colour polymorphism in the Gouldian finch.</title>
        <authorList>
            <person name="Toomey M.B."/>
            <person name="Marques C.I."/>
            <person name="Andrade P."/>
            <person name="Araujo P.M."/>
            <person name="Sabatino S."/>
            <person name="Gazda M.A."/>
            <person name="Afonso S."/>
            <person name="Lopes R.J."/>
            <person name="Corbo J.C."/>
            <person name="Carneiro M."/>
        </authorList>
    </citation>
    <scope>NUCLEOTIDE SEQUENCE [LARGE SCALE GENOMIC DNA]</scope>
    <source>
        <strain evidence="9">Red01</strain>
        <tissue evidence="9">Muscle</tissue>
    </source>
</reference>
<comment type="caution">
    <text evidence="9">The sequence shown here is derived from an EMBL/GenBank/DDBJ whole genome shotgun (WGS) entry which is preliminary data.</text>
</comment>
<evidence type="ECO:0000256" key="6">
    <source>
        <dbReference type="ARBA" id="ARBA00023136"/>
    </source>
</evidence>
<keyword evidence="5 7" id="KW-1133">Transmembrane helix</keyword>
<evidence type="ECO:0000313" key="9">
    <source>
        <dbReference type="EMBL" id="RLV94636.1"/>
    </source>
</evidence>
<dbReference type="GO" id="GO:0070782">
    <property type="term" value="P:phosphatidylserine exposure on apoptotic cell surface"/>
    <property type="evidence" value="ECO:0007669"/>
    <property type="project" value="TreeGrafter"/>
</dbReference>
<keyword evidence="10" id="KW-1185">Reference proteome</keyword>
<protein>
    <recommendedName>
        <fullName evidence="7">XK-related protein</fullName>
    </recommendedName>
</protein>
<dbReference type="Pfam" id="PF09815">
    <property type="entry name" value="XK-related"/>
    <property type="match status" value="1"/>
</dbReference>
<dbReference type="OrthoDB" id="6356248at2759"/>
<feature type="transmembrane region" description="Helical" evidence="7">
    <location>
        <begin position="56"/>
        <end position="75"/>
    </location>
</feature>
<dbReference type="InterPro" id="IPR018629">
    <property type="entry name" value="XK-rel"/>
</dbReference>
<feature type="transmembrane region" description="Helical" evidence="7">
    <location>
        <begin position="29"/>
        <end position="49"/>
    </location>
</feature>
<evidence type="ECO:0000256" key="5">
    <source>
        <dbReference type="ARBA" id="ARBA00022989"/>
    </source>
</evidence>
<dbReference type="GO" id="GO:0043652">
    <property type="term" value="P:engulfment of apoptotic cell"/>
    <property type="evidence" value="ECO:0007669"/>
    <property type="project" value="TreeGrafter"/>
</dbReference>
<organism evidence="9 10">
    <name type="scientific">Chloebia gouldiae</name>
    <name type="common">Gouldian finch</name>
    <name type="synonym">Erythrura gouldiae</name>
    <dbReference type="NCBI Taxonomy" id="44316"/>
    <lineage>
        <taxon>Eukaryota</taxon>
        <taxon>Metazoa</taxon>
        <taxon>Chordata</taxon>
        <taxon>Craniata</taxon>
        <taxon>Vertebrata</taxon>
        <taxon>Euteleostomi</taxon>
        <taxon>Archelosauria</taxon>
        <taxon>Archosauria</taxon>
        <taxon>Dinosauria</taxon>
        <taxon>Saurischia</taxon>
        <taxon>Theropoda</taxon>
        <taxon>Coelurosauria</taxon>
        <taxon>Aves</taxon>
        <taxon>Neognathae</taxon>
        <taxon>Neoaves</taxon>
        <taxon>Telluraves</taxon>
        <taxon>Australaves</taxon>
        <taxon>Passeriformes</taxon>
        <taxon>Passeroidea</taxon>
        <taxon>Passeridae</taxon>
        <taxon>Chloebia</taxon>
    </lineage>
</organism>
<dbReference type="Proteomes" id="UP000276834">
    <property type="component" value="Unassembled WGS sequence"/>
</dbReference>
<keyword evidence="3" id="KW-1003">Cell membrane</keyword>
<feature type="compositionally biased region" description="Basic residues" evidence="8">
    <location>
        <begin position="259"/>
        <end position="273"/>
    </location>
</feature>
<feature type="transmembrane region" description="Helical" evidence="7">
    <location>
        <begin position="87"/>
        <end position="103"/>
    </location>
</feature>
<feature type="compositionally biased region" description="Low complexity" evidence="8">
    <location>
        <begin position="274"/>
        <end position="286"/>
    </location>
</feature>
<dbReference type="PANTHER" id="PTHR16024:SF9">
    <property type="entry name" value="XK-RELATED PROTEIN 6"/>
    <property type="match status" value="1"/>
</dbReference>
<proteinExistence type="inferred from homology"/>
<comment type="similarity">
    <text evidence="2 7">Belongs to the XK family.</text>
</comment>
<sequence>MSLAWVLASYHKLLRDSRDDKKSMSYRGALIHLFWRLFTISSRVISFALFASIFQLYFGIFVVVHWCAMAFWIIHGGTDFCMSKWEEILFNMVVGIVYIFCWFNVKEGRTRYRMFAYYTVVLTENAALTLLWYFYRDPDTTDSYAVPALCCVFLSFAAGIALMLLYYGVLHPMGPRAKIFASSCCAELLWGIPLPPDVEPMAPQTPGYRGAQATPTRAVRAMVPSTPSGRPYPPEGPLIKIDIPRKRYPAWDAHFVDRRKTKHEKSGLKKYTKTQKTNNNKTTNKTSSNASEFPPNSLVLSLTWHDAADSGGGLLVSSCRKSSGFSDGMG</sequence>
<dbReference type="GO" id="GO:0005886">
    <property type="term" value="C:plasma membrane"/>
    <property type="evidence" value="ECO:0007669"/>
    <property type="project" value="UniProtKB-SubCell"/>
</dbReference>
<keyword evidence="4 7" id="KW-0812">Transmembrane</keyword>
<accession>A0A3L8S356</accession>
<dbReference type="InterPro" id="IPR050895">
    <property type="entry name" value="XK-related_scramblase"/>
</dbReference>
<evidence type="ECO:0000256" key="8">
    <source>
        <dbReference type="SAM" id="MobiDB-lite"/>
    </source>
</evidence>
<gene>
    <name evidence="9" type="ORF">DV515_00013057</name>
</gene>
<dbReference type="STRING" id="44316.ENSEGOP00005011750"/>
<dbReference type="PANTHER" id="PTHR16024">
    <property type="entry name" value="XK-RELATED PROTEIN"/>
    <property type="match status" value="1"/>
</dbReference>
<evidence type="ECO:0000256" key="1">
    <source>
        <dbReference type="ARBA" id="ARBA00004651"/>
    </source>
</evidence>
<dbReference type="AlphaFoldDB" id="A0A3L8S356"/>
<evidence type="ECO:0000256" key="2">
    <source>
        <dbReference type="ARBA" id="ARBA00008789"/>
    </source>
</evidence>
<evidence type="ECO:0000256" key="7">
    <source>
        <dbReference type="RuleBase" id="RU910716"/>
    </source>
</evidence>
<evidence type="ECO:0000256" key="3">
    <source>
        <dbReference type="ARBA" id="ARBA00022475"/>
    </source>
</evidence>
<feature type="transmembrane region" description="Helical" evidence="7">
    <location>
        <begin position="115"/>
        <end position="134"/>
    </location>
</feature>
<feature type="region of interest" description="Disordered" evidence="8">
    <location>
        <begin position="259"/>
        <end position="294"/>
    </location>
</feature>
<evidence type="ECO:0000313" key="10">
    <source>
        <dbReference type="Proteomes" id="UP000276834"/>
    </source>
</evidence>
<keyword evidence="6 7" id="KW-0472">Membrane</keyword>
<name>A0A3L8S356_CHLGU</name>
<dbReference type="EMBL" id="QUSF01000082">
    <property type="protein sequence ID" value="RLV94636.1"/>
    <property type="molecule type" value="Genomic_DNA"/>
</dbReference>